<evidence type="ECO:0000259" key="5">
    <source>
        <dbReference type="Pfam" id="PF00135"/>
    </source>
</evidence>
<reference evidence="6 7" key="1">
    <citation type="submission" date="2016-11" db="EMBL/GenBank/DDBJ databases">
        <authorList>
            <person name="Jaros S."/>
            <person name="Januszkiewicz K."/>
            <person name="Wedrychowicz H."/>
        </authorList>
    </citation>
    <scope>NUCLEOTIDE SEQUENCE [LARGE SCALE GENOMIC DNA]</scope>
    <source>
        <strain evidence="6 7">CGMCC 4.5723</strain>
    </source>
</reference>
<gene>
    <name evidence="6" type="ORF">SAMN05421803_101669</name>
</gene>
<dbReference type="InterPro" id="IPR002018">
    <property type="entry name" value="CarbesteraseB"/>
</dbReference>
<keyword evidence="7" id="KW-1185">Reference proteome</keyword>
<sequence length="620" mass="66364">MGTDRRKPRPAGPRRGLGLARYVLPWAAVAVAAGVVLWLNRSPWWGWALIALLLVALGATARWWLRGRRLLRTGAWLLAGVLVCATALAAHPAPQHRLAGGQDRTPTELVHTREGPVQGVLNDPGTVEVFAGIPYARPPEGELRWRAPRPPLPRTEVFTADRFSDVPVQGESSFITRALSQVIDVPLAETLLNPYPVGEDSLSLNVWRATQRGAERLPVLVYIPGGGFTTGSGALPLYDGAALASRGEVITVTLNYRLGVLGFLAHPDLADESGSEASGNYGLQDQIAALEWIRDNIAAFGGDPDRVTVAGESAGGESVCVLGATPLAEDLVDGIIAGSGACMGTAGNTEDGDQYDTGEAAADAGLRLSEALGGATLEEMRAMPLDRVLEAAEPLAGHWRPFIDGHVLSAPPADVYAAGDQLDVPTLLGSNADEASLALALPPDTDVDEYHATVRADHGGDAERFLELYPGRTEEQVLDSLLQARTDMVMTRAMHRWARLQTRTGASGAYLYHFSHVPPEDGLEKYGAYHGAEVAYAYANLGADGDAEYTETDYRLRDQMSAYWSNFARTGDPNGPGLPAWPTVREAPEQVMEFDGGSSVAPRPRPEAVDFWMDYDGPIA</sequence>
<dbReference type="Gene3D" id="3.40.50.1820">
    <property type="entry name" value="alpha/beta hydrolase"/>
    <property type="match status" value="1"/>
</dbReference>
<keyword evidence="2 3" id="KW-0378">Hydrolase</keyword>
<feature type="transmembrane region" description="Helical" evidence="4">
    <location>
        <begin position="74"/>
        <end position="93"/>
    </location>
</feature>
<dbReference type="Pfam" id="PF00135">
    <property type="entry name" value="COesterase"/>
    <property type="match status" value="1"/>
</dbReference>
<dbReference type="EC" id="3.1.1.-" evidence="3"/>
<evidence type="ECO:0000256" key="1">
    <source>
        <dbReference type="ARBA" id="ARBA00005964"/>
    </source>
</evidence>
<evidence type="ECO:0000256" key="2">
    <source>
        <dbReference type="ARBA" id="ARBA00022801"/>
    </source>
</evidence>
<evidence type="ECO:0000313" key="6">
    <source>
        <dbReference type="EMBL" id="SHI59004.1"/>
    </source>
</evidence>
<feature type="domain" description="Carboxylesterase type B" evidence="5">
    <location>
        <begin position="108"/>
        <end position="612"/>
    </location>
</feature>
<dbReference type="SUPFAM" id="SSF53474">
    <property type="entry name" value="alpha/beta-Hydrolases"/>
    <property type="match status" value="1"/>
</dbReference>
<dbReference type="Proteomes" id="UP000184452">
    <property type="component" value="Unassembled WGS sequence"/>
</dbReference>
<dbReference type="InterPro" id="IPR019826">
    <property type="entry name" value="Carboxylesterase_B_AS"/>
</dbReference>
<evidence type="ECO:0000256" key="3">
    <source>
        <dbReference type="RuleBase" id="RU361235"/>
    </source>
</evidence>
<dbReference type="EMBL" id="FQZK01000001">
    <property type="protein sequence ID" value="SHI59004.1"/>
    <property type="molecule type" value="Genomic_DNA"/>
</dbReference>
<organism evidence="6 7">
    <name type="scientific">Nocardiopsis flavescens</name>
    <dbReference type="NCBI Taxonomy" id="758803"/>
    <lineage>
        <taxon>Bacteria</taxon>
        <taxon>Bacillati</taxon>
        <taxon>Actinomycetota</taxon>
        <taxon>Actinomycetes</taxon>
        <taxon>Streptosporangiales</taxon>
        <taxon>Nocardiopsidaceae</taxon>
        <taxon>Nocardiopsis</taxon>
    </lineage>
</organism>
<dbReference type="STRING" id="758803.SAMN05421803_101669"/>
<dbReference type="GO" id="GO:0016787">
    <property type="term" value="F:hydrolase activity"/>
    <property type="evidence" value="ECO:0007669"/>
    <property type="project" value="UniProtKB-KW"/>
</dbReference>
<protein>
    <recommendedName>
        <fullName evidence="3">Carboxylic ester hydrolase</fullName>
        <ecNumber evidence="3">3.1.1.-</ecNumber>
    </recommendedName>
</protein>
<feature type="transmembrane region" description="Helical" evidence="4">
    <location>
        <begin position="20"/>
        <end position="39"/>
    </location>
</feature>
<dbReference type="InterPro" id="IPR029058">
    <property type="entry name" value="AB_hydrolase_fold"/>
</dbReference>
<dbReference type="PANTHER" id="PTHR11559">
    <property type="entry name" value="CARBOXYLESTERASE"/>
    <property type="match status" value="1"/>
</dbReference>
<dbReference type="OrthoDB" id="4308422at2"/>
<dbReference type="PROSITE" id="PS00122">
    <property type="entry name" value="CARBOXYLESTERASE_B_1"/>
    <property type="match status" value="1"/>
</dbReference>
<proteinExistence type="inferred from homology"/>
<keyword evidence="4" id="KW-1133">Transmembrane helix</keyword>
<evidence type="ECO:0000256" key="4">
    <source>
        <dbReference type="SAM" id="Phobius"/>
    </source>
</evidence>
<comment type="similarity">
    <text evidence="1 3">Belongs to the type-B carboxylesterase/lipase family.</text>
</comment>
<keyword evidence="4" id="KW-0812">Transmembrane</keyword>
<name>A0A1M6CE23_9ACTN</name>
<keyword evidence="4" id="KW-0472">Membrane</keyword>
<evidence type="ECO:0000313" key="7">
    <source>
        <dbReference type="Proteomes" id="UP000184452"/>
    </source>
</evidence>
<dbReference type="AlphaFoldDB" id="A0A1M6CE23"/>
<dbReference type="InterPro" id="IPR050309">
    <property type="entry name" value="Type-B_Carboxylest/Lipase"/>
</dbReference>
<accession>A0A1M6CE23</accession>
<feature type="transmembrane region" description="Helical" evidence="4">
    <location>
        <begin position="45"/>
        <end position="65"/>
    </location>
</feature>